<dbReference type="Proteomes" id="UP000237631">
    <property type="component" value="Unassembled WGS sequence"/>
</dbReference>
<comment type="caution">
    <text evidence="3">The sequence shown here is derived from an EMBL/GenBank/DDBJ whole genome shotgun (WGS) entry which is preliminary data.</text>
</comment>
<keyword evidence="2" id="KW-0812">Transmembrane</keyword>
<feature type="transmembrane region" description="Helical" evidence="2">
    <location>
        <begin position="158"/>
        <end position="182"/>
    </location>
</feature>
<evidence type="ECO:0000313" key="4">
    <source>
        <dbReference type="Proteomes" id="UP000237631"/>
    </source>
</evidence>
<evidence type="ECO:0008006" key="5">
    <source>
        <dbReference type="Google" id="ProtNLM"/>
    </source>
</evidence>
<dbReference type="PANTHER" id="PTHR32251:SF23">
    <property type="entry name" value="3-OXO-5-ALPHA-STEROID 4-DEHYDROGENASE (DUF1295)"/>
    <property type="match status" value="1"/>
</dbReference>
<organism evidence="3 4">
    <name type="scientific">Cercospora berteroae</name>
    <dbReference type="NCBI Taxonomy" id="357750"/>
    <lineage>
        <taxon>Eukaryota</taxon>
        <taxon>Fungi</taxon>
        <taxon>Dikarya</taxon>
        <taxon>Ascomycota</taxon>
        <taxon>Pezizomycotina</taxon>
        <taxon>Dothideomycetes</taxon>
        <taxon>Dothideomycetidae</taxon>
        <taxon>Mycosphaerellales</taxon>
        <taxon>Mycosphaerellaceae</taxon>
        <taxon>Cercospora</taxon>
    </lineage>
</organism>
<proteinExistence type="predicted"/>
<protein>
    <recommendedName>
        <fullName evidence="5">Steroid 5-alpha reductase C-terminal domain-containing protein</fullName>
    </recommendedName>
</protein>
<evidence type="ECO:0000313" key="3">
    <source>
        <dbReference type="EMBL" id="PPJ54119.1"/>
    </source>
</evidence>
<dbReference type="PANTHER" id="PTHR32251">
    <property type="entry name" value="3-OXO-5-ALPHA-STEROID 4-DEHYDROGENASE"/>
    <property type="match status" value="1"/>
</dbReference>
<feature type="transmembrane region" description="Helical" evidence="2">
    <location>
        <begin position="202"/>
        <end position="220"/>
    </location>
</feature>
<gene>
    <name evidence="3" type="ORF">CBER1_01113</name>
</gene>
<name>A0A2S6C314_9PEZI</name>
<keyword evidence="4" id="KW-1185">Reference proteome</keyword>
<feature type="transmembrane region" description="Helical" evidence="2">
    <location>
        <begin position="62"/>
        <end position="80"/>
    </location>
</feature>
<accession>A0A2S6C314</accession>
<dbReference type="Pfam" id="PF06966">
    <property type="entry name" value="DUF1295"/>
    <property type="match status" value="1"/>
</dbReference>
<sequence>MVIPLTAVDIALPTVTTLRQCAEYSKTFEPFLPQLYALPNQLYAALGDIEALKHIYVSTNPAIFGLAVCIALSPIFLIVSEINKNYSQVDRVWSILPTVFNFHYALWARLNGLSTKRVDHVLAFSVIWSLRLTYNYWRKGGYQIGSEDYRWELIKKRIGSFGFFMLNILFISSAQIVLLWSVTLPTYVLMLTSQLKPEMTSLDMTIARLLLALVILTYFADQQQWNYQNAKKEYQKTAKVPAGWTRAQMDRGFVTTGLWKYSRHPNFAAEQSLWVILYQWSCFQSDTMYNWTCCGAIAYLLVFQGSTPLTERISGGKYPEYSLYQKRVGKFLPQIGGKGWDEKEMETLGPKHAEQAKAKKQSKKT</sequence>
<keyword evidence="2" id="KW-0472">Membrane</keyword>
<dbReference type="GO" id="GO:0016020">
    <property type="term" value="C:membrane"/>
    <property type="evidence" value="ECO:0007669"/>
    <property type="project" value="TreeGrafter"/>
</dbReference>
<dbReference type="EMBL" id="PNEN01000570">
    <property type="protein sequence ID" value="PPJ54119.1"/>
    <property type="molecule type" value="Genomic_DNA"/>
</dbReference>
<evidence type="ECO:0000256" key="1">
    <source>
        <dbReference type="SAM" id="MobiDB-lite"/>
    </source>
</evidence>
<dbReference type="AlphaFoldDB" id="A0A2S6C314"/>
<feature type="compositionally biased region" description="Basic and acidic residues" evidence="1">
    <location>
        <begin position="339"/>
        <end position="357"/>
    </location>
</feature>
<keyword evidence="2" id="KW-1133">Transmembrane helix</keyword>
<dbReference type="InterPro" id="IPR010721">
    <property type="entry name" value="UstE-like"/>
</dbReference>
<dbReference type="Gene3D" id="1.20.120.1630">
    <property type="match status" value="1"/>
</dbReference>
<feature type="region of interest" description="Disordered" evidence="1">
    <location>
        <begin position="337"/>
        <end position="365"/>
    </location>
</feature>
<reference evidence="4" key="1">
    <citation type="journal article" date="2017" name="bioRxiv">
        <title>Conservation of a gene cluster reveals novel cercosporin biosynthetic mechanisms and extends production to the genus Colletotrichum.</title>
        <authorList>
            <person name="de Jonge R."/>
            <person name="Ebert M.K."/>
            <person name="Huitt-Roehl C.R."/>
            <person name="Pal P."/>
            <person name="Suttle J.C."/>
            <person name="Spanner R.E."/>
            <person name="Neubauer J.D."/>
            <person name="Jurick W.M.II."/>
            <person name="Stott K.A."/>
            <person name="Secor G.A."/>
            <person name="Thomma B.P.H.J."/>
            <person name="Van de Peer Y."/>
            <person name="Townsend C.A."/>
            <person name="Bolton M.D."/>
        </authorList>
    </citation>
    <scope>NUCLEOTIDE SEQUENCE [LARGE SCALE GENOMIC DNA]</scope>
    <source>
        <strain evidence="4">CBS538.71</strain>
    </source>
</reference>
<dbReference type="OrthoDB" id="201504at2759"/>
<evidence type="ECO:0000256" key="2">
    <source>
        <dbReference type="SAM" id="Phobius"/>
    </source>
</evidence>